<protein>
    <submittedName>
        <fullName evidence="3">Uncharacterized protein</fullName>
    </submittedName>
</protein>
<name>A0ABP1RMX5_9HEXA</name>
<evidence type="ECO:0000256" key="1">
    <source>
        <dbReference type="SAM" id="Coils"/>
    </source>
</evidence>
<evidence type="ECO:0000256" key="2">
    <source>
        <dbReference type="SAM" id="MobiDB-lite"/>
    </source>
</evidence>
<sequence length="148" mass="17322">MSSVQTVELTGRNRESKDKKQKKNVRLDFRDLKIDNNTEELVLALVGKFHKLGVKCEFLEDELENKNEVLAQKQELEDRSQRHEVQIKGLKNQITEKDKALAKLQCKLETVQKTVVQRGVEIKRLKRKSQRKSDIIKRNFQLKPGVEK</sequence>
<dbReference type="Proteomes" id="UP001642540">
    <property type="component" value="Unassembled WGS sequence"/>
</dbReference>
<feature type="coiled-coil region" evidence="1">
    <location>
        <begin position="56"/>
        <end position="114"/>
    </location>
</feature>
<keyword evidence="4" id="KW-1185">Reference proteome</keyword>
<feature type="region of interest" description="Disordered" evidence="2">
    <location>
        <begin position="1"/>
        <end position="23"/>
    </location>
</feature>
<comment type="caution">
    <text evidence="3">The sequence shown here is derived from an EMBL/GenBank/DDBJ whole genome shotgun (WGS) entry which is preliminary data.</text>
</comment>
<dbReference type="EMBL" id="CAXLJM020000086">
    <property type="protein sequence ID" value="CAL8131236.1"/>
    <property type="molecule type" value="Genomic_DNA"/>
</dbReference>
<reference evidence="3 4" key="1">
    <citation type="submission" date="2024-08" db="EMBL/GenBank/DDBJ databases">
        <authorList>
            <person name="Cucini C."/>
            <person name="Frati F."/>
        </authorList>
    </citation>
    <scope>NUCLEOTIDE SEQUENCE [LARGE SCALE GENOMIC DNA]</scope>
</reference>
<gene>
    <name evidence="3" type="ORF">ODALV1_LOCUS24084</name>
</gene>
<organism evidence="3 4">
    <name type="scientific">Orchesella dallaii</name>
    <dbReference type="NCBI Taxonomy" id="48710"/>
    <lineage>
        <taxon>Eukaryota</taxon>
        <taxon>Metazoa</taxon>
        <taxon>Ecdysozoa</taxon>
        <taxon>Arthropoda</taxon>
        <taxon>Hexapoda</taxon>
        <taxon>Collembola</taxon>
        <taxon>Entomobryomorpha</taxon>
        <taxon>Entomobryoidea</taxon>
        <taxon>Orchesellidae</taxon>
        <taxon>Orchesellinae</taxon>
        <taxon>Orchesella</taxon>
    </lineage>
</organism>
<proteinExistence type="predicted"/>
<evidence type="ECO:0000313" key="3">
    <source>
        <dbReference type="EMBL" id="CAL8131236.1"/>
    </source>
</evidence>
<keyword evidence="1" id="KW-0175">Coiled coil</keyword>
<accession>A0ABP1RMX5</accession>
<evidence type="ECO:0000313" key="4">
    <source>
        <dbReference type="Proteomes" id="UP001642540"/>
    </source>
</evidence>